<evidence type="ECO:0000256" key="3">
    <source>
        <dbReference type="ARBA" id="ARBA00022525"/>
    </source>
</evidence>
<dbReference type="InterPro" id="IPR036728">
    <property type="entry name" value="PBP_GOBP_sf"/>
</dbReference>
<dbReference type="GO" id="GO:0007608">
    <property type="term" value="P:sensory perception of smell"/>
    <property type="evidence" value="ECO:0007669"/>
    <property type="project" value="TreeGrafter"/>
</dbReference>
<dbReference type="PANTHER" id="PTHR11857:SF4">
    <property type="entry name" value="GENERAL ODORANT-BINDING PROTEIN 69A"/>
    <property type="match status" value="1"/>
</dbReference>
<evidence type="ECO:0000256" key="4">
    <source>
        <dbReference type="ARBA" id="ARBA00022729"/>
    </source>
</evidence>
<keyword evidence="3" id="KW-0964">Secreted</keyword>
<keyword evidence="6" id="KW-1185">Reference proteome</keyword>
<comment type="similarity">
    <text evidence="2">Belongs to the PBP/GOBP family.</text>
</comment>
<dbReference type="AlphaFoldDB" id="A0A182HL74"/>
<organism evidence="5 6">
    <name type="scientific">Anopheles arabiensis</name>
    <name type="common">Mosquito</name>
    <dbReference type="NCBI Taxonomy" id="7173"/>
    <lineage>
        <taxon>Eukaryota</taxon>
        <taxon>Metazoa</taxon>
        <taxon>Ecdysozoa</taxon>
        <taxon>Arthropoda</taxon>
        <taxon>Hexapoda</taxon>
        <taxon>Insecta</taxon>
        <taxon>Pterygota</taxon>
        <taxon>Neoptera</taxon>
        <taxon>Endopterygota</taxon>
        <taxon>Diptera</taxon>
        <taxon>Nematocera</taxon>
        <taxon>Culicoidea</taxon>
        <taxon>Culicidae</taxon>
        <taxon>Anophelinae</taxon>
        <taxon>Anopheles</taxon>
    </lineage>
</organism>
<dbReference type="CDD" id="cd23992">
    <property type="entry name" value="PBP_GOBP"/>
    <property type="match status" value="1"/>
</dbReference>
<proteinExistence type="inferred from homology"/>
<dbReference type="PANTHER" id="PTHR11857">
    <property type="entry name" value="ODORANT BINDING PROTEIN-RELATED"/>
    <property type="match status" value="1"/>
</dbReference>
<comment type="subcellular location">
    <subcellularLocation>
        <location evidence="1">Secreted</location>
    </subcellularLocation>
</comment>
<name>A0A182HL74_ANOAR</name>
<dbReference type="SMART" id="SM00708">
    <property type="entry name" value="PhBP"/>
    <property type="match status" value="1"/>
</dbReference>
<dbReference type="Pfam" id="PF01395">
    <property type="entry name" value="PBP_GOBP"/>
    <property type="match status" value="1"/>
</dbReference>
<dbReference type="GO" id="GO:0005549">
    <property type="term" value="F:odorant binding"/>
    <property type="evidence" value="ECO:0007669"/>
    <property type="project" value="InterPro"/>
</dbReference>
<accession>A0A182HL74</accession>
<reference evidence="5" key="1">
    <citation type="submission" date="2022-08" db="UniProtKB">
        <authorList>
            <consortium name="EnsemblMetazoa"/>
        </authorList>
    </citation>
    <scope>IDENTIFICATION</scope>
    <source>
        <strain evidence="5">Dongola</strain>
    </source>
</reference>
<dbReference type="FunFam" id="1.10.238.20:FF:000001">
    <property type="entry name" value="General odorant-binding protein lush"/>
    <property type="match status" value="1"/>
</dbReference>
<evidence type="ECO:0000256" key="2">
    <source>
        <dbReference type="ARBA" id="ARBA00008098"/>
    </source>
</evidence>
<dbReference type="InterPro" id="IPR006170">
    <property type="entry name" value="PBP/GOBP"/>
</dbReference>
<dbReference type="EMBL" id="APCN01000882">
    <property type="status" value="NOT_ANNOTATED_CDS"/>
    <property type="molecule type" value="Genomic_DNA"/>
</dbReference>
<evidence type="ECO:0000256" key="1">
    <source>
        <dbReference type="ARBA" id="ARBA00004613"/>
    </source>
</evidence>
<evidence type="ECO:0000313" key="5">
    <source>
        <dbReference type="EnsemblMetazoa" id="AARA002004-PA"/>
    </source>
</evidence>
<keyword evidence="4" id="KW-0732">Signal</keyword>
<protein>
    <submittedName>
        <fullName evidence="5">Uncharacterized protein</fullName>
    </submittedName>
</protein>
<evidence type="ECO:0000313" key="6">
    <source>
        <dbReference type="Proteomes" id="UP000075840"/>
    </source>
</evidence>
<dbReference type="SUPFAM" id="SSF47565">
    <property type="entry name" value="Insect pheromone/odorant-binding proteins"/>
    <property type="match status" value="1"/>
</dbReference>
<sequence>MCEYSNTRNKMSNLVVVLVLLTMYIVLSAPFEIPDRYKKPAKMLHEICIAESGASEEQLRTCLNGTVPTAPAAKCYIHCLFDKIDVVDEATGRILLDRLLYIIPDDVKAAVDHLTRECSHIVTPDKCETAYETVKCYFNAHDEVIKFCHLLVLE</sequence>
<dbReference type="VEuPathDB" id="VectorBase:AARA002004"/>
<dbReference type="GO" id="GO:0005615">
    <property type="term" value="C:extracellular space"/>
    <property type="evidence" value="ECO:0007669"/>
    <property type="project" value="TreeGrafter"/>
</dbReference>
<dbReference type="VEuPathDB" id="VectorBase:AARA21_007364"/>
<dbReference type="Gene3D" id="1.10.238.20">
    <property type="entry name" value="Pheromone/general odorant binding protein domain"/>
    <property type="match status" value="1"/>
</dbReference>
<dbReference type="EnsemblMetazoa" id="AARA002004-RA">
    <property type="protein sequence ID" value="AARA002004-PA"/>
    <property type="gene ID" value="AARA002004"/>
</dbReference>
<dbReference type="Proteomes" id="UP000075840">
    <property type="component" value="Unassembled WGS sequence"/>
</dbReference>